<gene>
    <name evidence="1" type="ORF">METZ01_LOCUS183094</name>
</gene>
<sequence length="61" mass="7369">VKYGIKRHVFKDVFRRVMVCPVREIRFPKMGERILLSEVFSLIRSIPVFSSGFYDFDWNKK</sequence>
<name>A0A382CVR1_9ZZZZ</name>
<proteinExistence type="predicted"/>
<evidence type="ECO:0000313" key="1">
    <source>
        <dbReference type="EMBL" id="SVB30240.1"/>
    </source>
</evidence>
<dbReference type="EMBL" id="UINC01036374">
    <property type="protein sequence ID" value="SVB30240.1"/>
    <property type="molecule type" value="Genomic_DNA"/>
</dbReference>
<dbReference type="AlphaFoldDB" id="A0A382CVR1"/>
<reference evidence="1" key="1">
    <citation type="submission" date="2018-05" db="EMBL/GenBank/DDBJ databases">
        <authorList>
            <person name="Lanie J.A."/>
            <person name="Ng W.-L."/>
            <person name="Kazmierczak K.M."/>
            <person name="Andrzejewski T.M."/>
            <person name="Davidsen T.M."/>
            <person name="Wayne K.J."/>
            <person name="Tettelin H."/>
            <person name="Glass J.I."/>
            <person name="Rusch D."/>
            <person name="Podicherti R."/>
            <person name="Tsui H.-C.T."/>
            <person name="Winkler M.E."/>
        </authorList>
    </citation>
    <scope>NUCLEOTIDE SEQUENCE</scope>
</reference>
<protein>
    <submittedName>
        <fullName evidence="1">Uncharacterized protein</fullName>
    </submittedName>
</protein>
<feature type="non-terminal residue" evidence="1">
    <location>
        <position position="1"/>
    </location>
</feature>
<organism evidence="1">
    <name type="scientific">marine metagenome</name>
    <dbReference type="NCBI Taxonomy" id="408172"/>
    <lineage>
        <taxon>unclassified sequences</taxon>
        <taxon>metagenomes</taxon>
        <taxon>ecological metagenomes</taxon>
    </lineage>
</organism>
<accession>A0A382CVR1</accession>